<name>A0A7I9V2A3_9ACTN</name>
<reference evidence="4" key="1">
    <citation type="submission" date="2019-06" db="EMBL/GenBank/DDBJ databases">
        <title>Gordonia isolated from sludge of a wastewater treatment plant.</title>
        <authorList>
            <person name="Tamura T."/>
            <person name="Aoyama K."/>
            <person name="Kang Y."/>
            <person name="Saito S."/>
            <person name="Akiyama N."/>
            <person name="Yazawa K."/>
            <person name="Gonoi T."/>
            <person name="Mikami Y."/>
        </authorList>
    </citation>
    <scope>NUCLEOTIDE SEQUENCE [LARGE SCALE GENOMIC DNA]</scope>
    <source>
        <strain evidence="4">NBRC 107697</strain>
    </source>
</reference>
<evidence type="ECO:0000313" key="3">
    <source>
        <dbReference type="EMBL" id="GED99283.1"/>
    </source>
</evidence>
<gene>
    <name evidence="2" type="ORF">nbrc107697_27100</name>
    <name evidence="3" type="ORF">nbrc107697_33220</name>
</gene>
<reference evidence="3" key="2">
    <citation type="journal article" date="2020" name="Int. J. Syst. Evol. Microbiol.">
        <title>Gordonia crocea sp. nov. and Gordonia spumicola sp. nov. isolated from sludge of a wastewater treatment plant.</title>
        <authorList>
            <person name="Tamura T."/>
            <person name="Saito S."/>
            <person name="Hamada M."/>
            <person name="Kang Y."/>
            <person name="Hoshino Y."/>
            <person name="Gonoi T."/>
            <person name="Mikami Y."/>
            <person name="Yaguchi T."/>
        </authorList>
    </citation>
    <scope>NUCLEOTIDE SEQUENCE</scope>
    <source>
        <strain evidence="3">NBRC 107697</strain>
    </source>
</reference>
<keyword evidence="4" id="KW-1185">Reference proteome</keyword>
<dbReference type="RefSeq" id="WP_161928074.1">
    <property type="nucleotide sequence ID" value="NZ_BJOU01000008.1"/>
</dbReference>
<feature type="transmembrane region" description="Helical" evidence="1">
    <location>
        <begin position="29"/>
        <end position="47"/>
    </location>
</feature>
<proteinExistence type="predicted"/>
<accession>A0A7I9V2A3</accession>
<keyword evidence="1" id="KW-0812">Transmembrane</keyword>
<dbReference type="EMBL" id="BJOU01000018">
    <property type="protein sequence ID" value="GED99283.1"/>
    <property type="molecule type" value="Genomic_DNA"/>
</dbReference>
<evidence type="ECO:0000313" key="4">
    <source>
        <dbReference type="Proteomes" id="UP000444980"/>
    </source>
</evidence>
<keyword evidence="1" id="KW-0472">Membrane</keyword>
<keyword evidence="1" id="KW-1133">Transmembrane helix</keyword>
<comment type="caution">
    <text evidence="3">The sequence shown here is derived from an EMBL/GenBank/DDBJ whole genome shotgun (WGS) entry which is preliminary data.</text>
</comment>
<sequence length="246" mass="26579">MIRLALLVTVACGVLSLLAFKNGGVFPGIVFAVCALAPIAGWIAFALRGRNASQPLNGAAKGILSAVSVVLVAALAYSVYWTFWSTKPAKELKYTGDLSKVCDKTYFPQAAEHTGSGPHPIIIFTRSGTGSSLQQVSAPYTAPEAWRTRDEHQVQLVACLDDVSSGEKVDECEFDKGNVPVYQGRYKGRVVEARTGKKVADVQVDGNRTKDCPMITMIQGDVKDNRLHTKPDFDELQRVLGAYVNG</sequence>
<evidence type="ECO:0000313" key="2">
    <source>
        <dbReference type="EMBL" id="GED98671.1"/>
    </source>
</evidence>
<evidence type="ECO:0000256" key="1">
    <source>
        <dbReference type="SAM" id="Phobius"/>
    </source>
</evidence>
<dbReference type="AlphaFoldDB" id="A0A7I9V2A3"/>
<organism evidence="3 4">
    <name type="scientific">Gordonia crocea</name>
    <dbReference type="NCBI Taxonomy" id="589162"/>
    <lineage>
        <taxon>Bacteria</taxon>
        <taxon>Bacillati</taxon>
        <taxon>Actinomycetota</taxon>
        <taxon>Actinomycetes</taxon>
        <taxon>Mycobacteriales</taxon>
        <taxon>Gordoniaceae</taxon>
        <taxon>Gordonia</taxon>
    </lineage>
</organism>
<dbReference type="EMBL" id="BJOU01000008">
    <property type="protein sequence ID" value="GED98671.1"/>
    <property type="molecule type" value="Genomic_DNA"/>
</dbReference>
<dbReference type="Proteomes" id="UP000444980">
    <property type="component" value="Unassembled WGS sequence"/>
</dbReference>
<feature type="transmembrane region" description="Helical" evidence="1">
    <location>
        <begin position="59"/>
        <end position="84"/>
    </location>
</feature>
<dbReference type="OrthoDB" id="4504053at2"/>
<protein>
    <submittedName>
        <fullName evidence="3">Uncharacterized protein</fullName>
    </submittedName>
</protein>